<evidence type="ECO:0000313" key="3">
    <source>
        <dbReference type="EMBL" id="POB05126.1"/>
    </source>
</evidence>
<dbReference type="EMBL" id="PPSK01000003">
    <property type="protein sequence ID" value="POB05126.1"/>
    <property type="molecule type" value="Genomic_DNA"/>
</dbReference>
<dbReference type="Proteomes" id="UP000243451">
    <property type="component" value="Unassembled WGS sequence"/>
</dbReference>
<evidence type="ECO:0000313" key="4">
    <source>
        <dbReference type="Proteomes" id="UP000243451"/>
    </source>
</evidence>
<sequence>MRELFKVVFRGQQTGEFEGAQLKQNLLQLGFGTKQVETLLAGRSVTIKSGLTAALAERYRQRLHDAGLVTEVLPDGSAVKATTPQPSPASPGQQAEDNGGEPAIGGIDTTHPAPPSPAPERRLSQLQFTGTGSEYFGIWIVNILLLVVTFGFYAPWAKVRNLQYFYGHTVLEAGSFQYLADPWVIFRGRLVALVAVIIWSVASSFFPLVASVLVLLFLPLIPWIITRSLKFHAINSAYRNIRFDFAGSYWQAFQVVYLWPLVGILSLGLLLPLAAQRWYSFLVNNTRFGTSAFQLSLTVGQVYLFFLRMILVFVGFALLGGLASMLHSALGMIGVVLAYLALFGYMMAGVTNLVTNATRLDQHGFVSTLGKRRMVWIFVTNSILIALTMGFYTAWAKVRMARYRASCTQMEIAGDLDGFVAGDAQRAGAVGMELGDAFDVGFSFG</sequence>
<dbReference type="OrthoDB" id="9765721at2"/>
<name>A0A2P4EY68_9GAMM</name>
<feature type="region of interest" description="Disordered" evidence="1">
    <location>
        <begin position="78"/>
        <end position="121"/>
    </location>
</feature>
<feature type="transmembrane region" description="Helical" evidence="2">
    <location>
        <begin position="302"/>
        <end position="322"/>
    </location>
</feature>
<dbReference type="RefSeq" id="WP_104737364.1">
    <property type="nucleotide sequence ID" value="NZ_BMHR01000001.1"/>
</dbReference>
<accession>A0A2P4EY68</accession>
<proteinExistence type="predicted"/>
<comment type="caution">
    <text evidence="3">The sequence shown here is derived from an EMBL/GenBank/DDBJ whole genome shotgun (WGS) entry which is preliminary data.</text>
</comment>
<protein>
    <submittedName>
        <fullName evidence="3">DUF898 domain-containing protein</fullName>
    </submittedName>
</protein>
<keyword evidence="2" id="KW-1133">Transmembrane helix</keyword>
<dbReference type="InterPro" id="IPR010295">
    <property type="entry name" value="DUF898"/>
</dbReference>
<evidence type="ECO:0000256" key="2">
    <source>
        <dbReference type="SAM" id="Phobius"/>
    </source>
</evidence>
<gene>
    <name evidence="3" type="ORF">C1949_04985</name>
</gene>
<keyword evidence="2" id="KW-0472">Membrane</keyword>
<keyword evidence="4" id="KW-1185">Reference proteome</keyword>
<feature type="transmembrane region" description="Helical" evidence="2">
    <location>
        <begin position="329"/>
        <end position="354"/>
    </location>
</feature>
<evidence type="ECO:0000256" key="1">
    <source>
        <dbReference type="SAM" id="MobiDB-lite"/>
    </source>
</evidence>
<reference evidence="3 4" key="1">
    <citation type="submission" date="2018-01" db="EMBL/GenBank/DDBJ databases">
        <title>Draft genome of the type strain Pseudomonas oceani DSM 100277 isolated from the deep water in Okinawa trough, northwestern Pacific Ocean.</title>
        <authorList>
            <person name="Gomila M."/>
            <person name="Mulet M."/>
            <person name="Garcia-Valdes E."/>
            <person name="Lalucat J."/>
        </authorList>
    </citation>
    <scope>NUCLEOTIDE SEQUENCE [LARGE SCALE GENOMIC DNA]</scope>
    <source>
        <strain evidence="3 4">DSM 100277</strain>
    </source>
</reference>
<feature type="transmembrane region" description="Helical" evidence="2">
    <location>
        <begin position="255"/>
        <end position="275"/>
    </location>
</feature>
<keyword evidence="2" id="KW-0812">Transmembrane</keyword>
<organism evidence="3 4">
    <name type="scientific">Halopseudomonas oceani</name>
    <dbReference type="NCBI Taxonomy" id="1708783"/>
    <lineage>
        <taxon>Bacteria</taxon>
        <taxon>Pseudomonadati</taxon>
        <taxon>Pseudomonadota</taxon>
        <taxon>Gammaproteobacteria</taxon>
        <taxon>Pseudomonadales</taxon>
        <taxon>Pseudomonadaceae</taxon>
        <taxon>Halopseudomonas</taxon>
    </lineage>
</organism>
<dbReference type="Pfam" id="PF05987">
    <property type="entry name" value="DUF898"/>
    <property type="match status" value="1"/>
</dbReference>
<dbReference type="AlphaFoldDB" id="A0A2P4EY68"/>
<feature type="transmembrane region" description="Helical" evidence="2">
    <location>
        <begin position="190"/>
        <end position="221"/>
    </location>
</feature>
<feature type="transmembrane region" description="Helical" evidence="2">
    <location>
        <begin position="135"/>
        <end position="156"/>
    </location>
</feature>
<feature type="transmembrane region" description="Helical" evidence="2">
    <location>
        <begin position="374"/>
        <end position="395"/>
    </location>
</feature>